<dbReference type="PRINTS" id="PR00756">
    <property type="entry name" value="ALADIPTASE"/>
</dbReference>
<dbReference type="SUPFAM" id="SSF55486">
    <property type="entry name" value="Metalloproteases ('zincins'), catalytic domain"/>
    <property type="match status" value="1"/>
</dbReference>
<evidence type="ECO:0000259" key="11">
    <source>
        <dbReference type="Pfam" id="PF01433"/>
    </source>
</evidence>
<dbReference type="OMA" id="FARKCIA"/>
<sequence length="1161" mass="134142">MNSTHQSVSNSPLDEGEPCLRKDDQSLSVVPESLPSRCSYMSVKRADYVGRCILFLLILAVFIFGVVVAFLIGHWAAKNRNFNVTAVSEPDVTEESKKLTLIDIYPPSTIDATPETFHFTSKSVIKKHRKVPLIPLPRTVLPVHYDIQFDFTTFSSEERIPGNISILLESFGNSTGNDIVFHSSPNIHIDRLRIHQHGRAVLIRSVKRNARTKTVLLTLRERLKSGWCTLEIQFVTRICDDDDGGVHCYRSSSNEKDTSKQGRHSRSPIISFTTKFEPTLARSFIPCWDEPHIKATFNVTVLHQRSMTVLSNAAPYRSADKRHSNVVLTRFHETPPMSVYLLAFAVGPFVQLQMSTDRALPLTIWTLPEDFLYARFAANFSPIMFDRHEEEFAIEYPFSKIDFVAARSFPVGGMENWGLVVFHNNMILLDSFLEDNANMTVDLLAEQYAIEKIITHEIAHQWFGNLVTMNDWSEIWLNEGFASFYVSDLLKQDHPYLTTNEYYLHLAQLLAKQTSDEKVPLVRTMRTEAEVENAFDRFHLYTKGCVIVKMIKDLVSDVDFRDGVRKYLKKNAFKSVGRDALWNSMPAYADHGVETERLEDVIEPWLVNAGMPEVIISRNYNDDSLRVTQRISDQNRYVIFLNDVDLYAHNSSEIITRHSEGHKGSKRTTYSSDYLKTIRRLRRQNEGESTPFDESLFEDVGLLSPLEDDRVATKSEEIVNKIRRRNERRKGRRMRLKHVTISKPQTISSNKELKFSDLFIPRKQQRAKKYRRSQQGKQLWSIPFSYRFGASSSSAGELTRQFWLHNETMTFVDIELLPSMALLANPDWKFPFRVNYDISNWRMLARMLHDQHLRIPSKSRMQLLTDAEFYLKQSGVPEIYLYILGYLSKEHDMGVLLIGLDAIYRLVDMFKGTHINGLILIYLREVIAQVDLVLEESRSNPEIAAIWLIDANRLAQLYQLRCVANLSTCERDEKIEKWLMYADHTDEDHYFQMTAICHYLFTEAGSRELDLVANRLKHFNGKWSTGLQLATCVRNEEILKRAVKLIIGTKNAAIYTAALQSEYTLHYNGKLREMLWLEIGSMSLPERKLLFSVDSQDASQVARILVHSVRCSTELQQLVAVMPNWGTHMQLQIEYLRRKYHWLDNIAVPRVENFLIKGHTN</sequence>
<dbReference type="InterPro" id="IPR050344">
    <property type="entry name" value="Peptidase_M1_aminopeptidases"/>
</dbReference>
<keyword evidence="2" id="KW-0645">Protease</keyword>
<comment type="cofactor">
    <cofactor evidence="8">
        <name>Zn(2+)</name>
        <dbReference type="ChEBI" id="CHEBI:29105"/>
    </cofactor>
    <text evidence="8">Binds 1 zinc ion per subunit.</text>
</comment>
<evidence type="ECO:0000256" key="2">
    <source>
        <dbReference type="ARBA" id="ARBA00022670"/>
    </source>
</evidence>
<feature type="binding site" evidence="8">
    <location>
        <position position="479"/>
    </location>
    <ligand>
        <name>Zn(2+)</name>
        <dbReference type="ChEBI" id="CHEBI:29105"/>
        <note>catalytic</note>
    </ligand>
</feature>
<dbReference type="GO" id="GO:0008270">
    <property type="term" value="F:zinc ion binding"/>
    <property type="evidence" value="ECO:0007669"/>
    <property type="project" value="InterPro"/>
</dbReference>
<evidence type="ECO:0000256" key="10">
    <source>
        <dbReference type="SAM" id="Phobius"/>
    </source>
</evidence>
<dbReference type="InterPro" id="IPR042097">
    <property type="entry name" value="Aminopeptidase_N-like_N_sf"/>
</dbReference>
<dbReference type="FunFam" id="1.10.390.10:FF:000025">
    <property type="entry name" value="Aminopeptidase"/>
    <property type="match status" value="1"/>
</dbReference>
<dbReference type="InterPro" id="IPR027268">
    <property type="entry name" value="Peptidase_M4/M1_CTD_sf"/>
</dbReference>
<evidence type="ECO:0000256" key="1">
    <source>
        <dbReference type="ARBA" id="ARBA00010136"/>
    </source>
</evidence>
<evidence type="ECO:0000256" key="7">
    <source>
        <dbReference type="PIRSR" id="PIRSR634016-1"/>
    </source>
</evidence>
<dbReference type="GO" id="GO:0005737">
    <property type="term" value="C:cytoplasm"/>
    <property type="evidence" value="ECO:0007669"/>
    <property type="project" value="TreeGrafter"/>
</dbReference>
<dbReference type="GO" id="GO:0043171">
    <property type="term" value="P:peptide catabolic process"/>
    <property type="evidence" value="ECO:0007669"/>
    <property type="project" value="TreeGrafter"/>
</dbReference>
<feature type="site" description="Transition state stabilizer" evidence="9">
    <location>
        <position position="541"/>
    </location>
</feature>
<dbReference type="EMBL" id="JPKZ01002587">
    <property type="protein sequence ID" value="KHN75925.1"/>
    <property type="molecule type" value="Genomic_DNA"/>
</dbReference>
<keyword evidence="4" id="KW-0378">Hydrolase</keyword>
<comment type="similarity">
    <text evidence="1">Belongs to the peptidase M1 family.</text>
</comment>
<feature type="domain" description="Peptidase M1 membrane alanine aminopeptidase" evidence="11">
    <location>
        <begin position="377"/>
        <end position="605"/>
    </location>
</feature>
<dbReference type="InterPro" id="IPR034016">
    <property type="entry name" value="M1_APN-typ"/>
</dbReference>
<keyword evidence="14" id="KW-1185">Reference proteome</keyword>
<evidence type="ECO:0000259" key="12">
    <source>
        <dbReference type="Pfam" id="PF17900"/>
    </source>
</evidence>
<gene>
    <name evidence="13" type="primary">Enpep</name>
    <name evidence="13" type="ORF">Tcan_10543</name>
</gene>
<dbReference type="SUPFAM" id="SSF63737">
    <property type="entry name" value="Leukotriene A4 hydrolase N-terminal domain"/>
    <property type="match status" value="1"/>
</dbReference>
<keyword evidence="10" id="KW-0812">Transmembrane</keyword>
<keyword evidence="6" id="KW-0482">Metalloprotease</keyword>
<feature type="transmembrane region" description="Helical" evidence="10">
    <location>
        <begin position="52"/>
        <end position="77"/>
    </location>
</feature>
<dbReference type="InterPro" id="IPR001930">
    <property type="entry name" value="Peptidase_M1"/>
</dbReference>
<protein>
    <submittedName>
        <fullName evidence="13">Glutamyl aminopeptidase</fullName>
    </submittedName>
</protein>
<name>A0A0B2V4J5_TOXCA</name>
<dbReference type="OrthoDB" id="510539at2759"/>
<dbReference type="MEROPS" id="M01.A16"/>
<keyword evidence="10" id="KW-1133">Transmembrane helix</keyword>
<keyword evidence="3 8" id="KW-0479">Metal-binding</keyword>
<dbReference type="InterPro" id="IPR045357">
    <property type="entry name" value="Aminopeptidase_N-like_N"/>
</dbReference>
<evidence type="ECO:0000256" key="8">
    <source>
        <dbReference type="PIRSR" id="PIRSR634016-3"/>
    </source>
</evidence>
<dbReference type="Pfam" id="PF01433">
    <property type="entry name" value="Peptidase_M1"/>
    <property type="match status" value="1"/>
</dbReference>
<dbReference type="GO" id="GO:0016020">
    <property type="term" value="C:membrane"/>
    <property type="evidence" value="ECO:0007669"/>
    <property type="project" value="TreeGrafter"/>
</dbReference>
<keyword evidence="10" id="KW-0472">Membrane</keyword>
<evidence type="ECO:0000256" key="9">
    <source>
        <dbReference type="PIRSR" id="PIRSR634016-4"/>
    </source>
</evidence>
<dbReference type="Gene3D" id="1.25.50.20">
    <property type="match status" value="1"/>
</dbReference>
<evidence type="ECO:0000256" key="6">
    <source>
        <dbReference type="ARBA" id="ARBA00023049"/>
    </source>
</evidence>
<dbReference type="Proteomes" id="UP000031036">
    <property type="component" value="Unassembled WGS sequence"/>
</dbReference>
<keyword evidence="13" id="KW-0031">Aminopeptidase</keyword>
<reference evidence="13 14" key="1">
    <citation type="submission" date="2014-11" db="EMBL/GenBank/DDBJ databases">
        <title>Genetic blueprint of the zoonotic pathogen Toxocara canis.</title>
        <authorList>
            <person name="Zhu X.-Q."/>
            <person name="Korhonen P.K."/>
            <person name="Cai H."/>
            <person name="Young N.D."/>
            <person name="Nejsum P."/>
            <person name="von Samson-Himmelstjerna G."/>
            <person name="Boag P.R."/>
            <person name="Tan P."/>
            <person name="Li Q."/>
            <person name="Min J."/>
            <person name="Yang Y."/>
            <person name="Wang X."/>
            <person name="Fang X."/>
            <person name="Hall R.S."/>
            <person name="Hofmann A."/>
            <person name="Sternberg P.W."/>
            <person name="Jex A.R."/>
            <person name="Gasser R.B."/>
        </authorList>
    </citation>
    <scope>NUCLEOTIDE SEQUENCE [LARGE SCALE GENOMIC DNA]</scope>
    <source>
        <strain evidence="13">PN_DK_2014</strain>
    </source>
</reference>
<dbReference type="Pfam" id="PF17900">
    <property type="entry name" value="Peptidase_M1_N"/>
    <property type="match status" value="1"/>
</dbReference>
<dbReference type="InterPro" id="IPR014782">
    <property type="entry name" value="Peptidase_M1_dom"/>
</dbReference>
<feature type="active site" description="Proton acceptor" evidence="7">
    <location>
        <position position="457"/>
    </location>
</feature>
<keyword evidence="5 8" id="KW-0862">Zinc</keyword>
<dbReference type="GO" id="GO:0005615">
    <property type="term" value="C:extracellular space"/>
    <property type="evidence" value="ECO:0007669"/>
    <property type="project" value="TreeGrafter"/>
</dbReference>
<dbReference type="GO" id="GO:0042277">
    <property type="term" value="F:peptide binding"/>
    <property type="evidence" value="ECO:0007669"/>
    <property type="project" value="TreeGrafter"/>
</dbReference>
<dbReference type="GO" id="GO:0070006">
    <property type="term" value="F:metalloaminopeptidase activity"/>
    <property type="evidence" value="ECO:0007669"/>
    <property type="project" value="TreeGrafter"/>
</dbReference>
<dbReference type="Gene3D" id="1.10.390.10">
    <property type="entry name" value="Neutral Protease Domain 2"/>
    <property type="match status" value="1"/>
</dbReference>
<evidence type="ECO:0000256" key="4">
    <source>
        <dbReference type="ARBA" id="ARBA00022801"/>
    </source>
</evidence>
<evidence type="ECO:0000313" key="14">
    <source>
        <dbReference type="Proteomes" id="UP000031036"/>
    </source>
</evidence>
<dbReference type="GO" id="GO:0006508">
    <property type="term" value="P:proteolysis"/>
    <property type="evidence" value="ECO:0007669"/>
    <property type="project" value="UniProtKB-KW"/>
</dbReference>
<comment type="caution">
    <text evidence="13">The sequence shown here is derived from an EMBL/GenBank/DDBJ whole genome shotgun (WGS) entry which is preliminary data.</text>
</comment>
<dbReference type="AlphaFoldDB" id="A0A0B2V4J5"/>
<dbReference type="PANTHER" id="PTHR11533">
    <property type="entry name" value="PROTEASE M1 ZINC METALLOPROTEASE"/>
    <property type="match status" value="1"/>
</dbReference>
<evidence type="ECO:0000256" key="3">
    <source>
        <dbReference type="ARBA" id="ARBA00022723"/>
    </source>
</evidence>
<evidence type="ECO:0000313" key="13">
    <source>
        <dbReference type="EMBL" id="KHN75925.1"/>
    </source>
</evidence>
<feature type="binding site" evidence="8">
    <location>
        <position position="460"/>
    </location>
    <ligand>
        <name>Zn(2+)</name>
        <dbReference type="ChEBI" id="CHEBI:29105"/>
        <note>catalytic</note>
    </ligand>
</feature>
<dbReference type="Gene3D" id="2.60.40.1730">
    <property type="entry name" value="tricorn interacting facor f3 domain"/>
    <property type="match status" value="1"/>
</dbReference>
<proteinExistence type="inferred from homology"/>
<dbReference type="STRING" id="6265.A0A0B2V4J5"/>
<accession>A0A0B2V4J5</accession>
<dbReference type="PANTHER" id="PTHR11533:SF21">
    <property type="entry name" value="AMINOPEPTIDASE"/>
    <property type="match status" value="1"/>
</dbReference>
<feature type="domain" description="Aminopeptidase N-like N-terminal" evidence="12">
    <location>
        <begin position="142"/>
        <end position="341"/>
    </location>
</feature>
<feature type="binding site" evidence="8">
    <location>
        <position position="456"/>
    </location>
    <ligand>
        <name>Zn(2+)</name>
        <dbReference type="ChEBI" id="CHEBI:29105"/>
        <note>catalytic</note>
    </ligand>
</feature>
<dbReference type="CDD" id="cd09601">
    <property type="entry name" value="M1_APN-Q_like"/>
    <property type="match status" value="1"/>
</dbReference>
<organism evidence="13 14">
    <name type="scientific">Toxocara canis</name>
    <name type="common">Canine roundworm</name>
    <dbReference type="NCBI Taxonomy" id="6265"/>
    <lineage>
        <taxon>Eukaryota</taxon>
        <taxon>Metazoa</taxon>
        <taxon>Ecdysozoa</taxon>
        <taxon>Nematoda</taxon>
        <taxon>Chromadorea</taxon>
        <taxon>Rhabditida</taxon>
        <taxon>Spirurina</taxon>
        <taxon>Ascaridomorpha</taxon>
        <taxon>Ascaridoidea</taxon>
        <taxon>Toxocaridae</taxon>
        <taxon>Toxocara</taxon>
    </lineage>
</organism>
<evidence type="ECO:0000256" key="5">
    <source>
        <dbReference type="ARBA" id="ARBA00022833"/>
    </source>
</evidence>